<evidence type="ECO:0000313" key="5">
    <source>
        <dbReference type="Proteomes" id="UP001049518"/>
    </source>
</evidence>
<evidence type="ECO:0000256" key="1">
    <source>
        <dbReference type="ARBA" id="ARBA00009013"/>
    </source>
</evidence>
<evidence type="ECO:0000256" key="2">
    <source>
        <dbReference type="RuleBase" id="RU003749"/>
    </source>
</evidence>
<dbReference type="NCBIfam" id="TIGR00377">
    <property type="entry name" value="ant_ant_sig"/>
    <property type="match status" value="1"/>
</dbReference>
<dbReference type="SUPFAM" id="SSF52091">
    <property type="entry name" value="SpoIIaa-like"/>
    <property type="match status" value="1"/>
</dbReference>
<dbReference type="Proteomes" id="UP001049518">
    <property type="component" value="Chromosome"/>
</dbReference>
<proteinExistence type="inferred from homology"/>
<dbReference type="Pfam" id="PF01740">
    <property type="entry name" value="STAS"/>
    <property type="match status" value="1"/>
</dbReference>
<sequence>MMKDAAVDMVVVNAERHTVVLLSGEMDRASAPRVRMRLRDLARRPLVLDVAGVSFFDAEGVRTVSACARECEAHGAALAMVGMRPFAARMFRVLGLEDRIPLCSTTDEALWCVLPRTDAEIGAWLAGN</sequence>
<dbReference type="PANTHER" id="PTHR33495">
    <property type="entry name" value="ANTI-SIGMA FACTOR ANTAGONIST TM_1081-RELATED-RELATED"/>
    <property type="match status" value="1"/>
</dbReference>
<dbReference type="InterPro" id="IPR003658">
    <property type="entry name" value="Anti-sigma_ant"/>
</dbReference>
<dbReference type="RefSeq" id="WP_231331082.1">
    <property type="nucleotide sequence ID" value="NZ_CP059572.1"/>
</dbReference>
<dbReference type="PROSITE" id="PS50801">
    <property type="entry name" value="STAS"/>
    <property type="match status" value="1"/>
</dbReference>
<dbReference type="Gene3D" id="3.30.750.24">
    <property type="entry name" value="STAS domain"/>
    <property type="match status" value="1"/>
</dbReference>
<gene>
    <name evidence="4" type="ORF">AGRA3207_006626</name>
</gene>
<keyword evidence="5" id="KW-1185">Reference proteome</keyword>
<dbReference type="CDD" id="cd07043">
    <property type="entry name" value="STAS_anti-anti-sigma_factors"/>
    <property type="match status" value="1"/>
</dbReference>
<dbReference type="InterPro" id="IPR002645">
    <property type="entry name" value="STAS_dom"/>
</dbReference>
<name>A0ABX8R2T6_9ACTN</name>
<evidence type="ECO:0000313" key="4">
    <source>
        <dbReference type="EMBL" id="QXJ25173.1"/>
    </source>
</evidence>
<reference evidence="4" key="1">
    <citation type="submission" date="2020-07" db="EMBL/GenBank/DDBJ databases">
        <authorList>
            <person name="Tarantini F.S."/>
            <person name="Hong K.W."/>
            <person name="Chan K.G."/>
        </authorList>
    </citation>
    <scope>NUCLEOTIDE SEQUENCE</scope>
    <source>
        <strain evidence="4">32-07</strain>
    </source>
</reference>
<comment type="similarity">
    <text evidence="1 2">Belongs to the anti-sigma-factor antagonist family.</text>
</comment>
<dbReference type="PANTHER" id="PTHR33495:SF2">
    <property type="entry name" value="ANTI-SIGMA FACTOR ANTAGONIST TM_1081-RELATED"/>
    <property type="match status" value="1"/>
</dbReference>
<feature type="domain" description="STAS" evidence="3">
    <location>
        <begin position="7"/>
        <end position="113"/>
    </location>
</feature>
<organism evidence="4 5">
    <name type="scientific">Actinomadura graeca</name>
    <dbReference type="NCBI Taxonomy" id="2750812"/>
    <lineage>
        <taxon>Bacteria</taxon>
        <taxon>Bacillati</taxon>
        <taxon>Actinomycetota</taxon>
        <taxon>Actinomycetes</taxon>
        <taxon>Streptosporangiales</taxon>
        <taxon>Thermomonosporaceae</taxon>
        <taxon>Actinomadura</taxon>
    </lineage>
</organism>
<dbReference type="EMBL" id="CP059572">
    <property type="protein sequence ID" value="QXJ25173.1"/>
    <property type="molecule type" value="Genomic_DNA"/>
</dbReference>
<dbReference type="InterPro" id="IPR036513">
    <property type="entry name" value="STAS_dom_sf"/>
</dbReference>
<protein>
    <recommendedName>
        <fullName evidence="2">Anti-sigma factor antagonist</fullName>
    </recommendedName>
</protein>
<accession>A0ABX8R2T6</accession>
<evidence type="ECO:0000259" key="3">
    <source>
        <dbReference type="PROSITE" id="PS50801"/>
    </source>
</evidence>